<dbReference type="Proteomes" id="UP000077202">
    <property type="component" value="Unassembled WGS sequence"/>
</dbReference>
<proteinExistence type="predicted"/>
<comment type="caution">
    <text evidence="2">The sequence shown here is derived from an EMBL/GenBank/DDBJ whole genome shotgun (WGS) entry which is preliminary data.</text>
</comment>
<accession>A0A176WLH7</accession>
<feature type="compositionally biased region" description="Basic and acidic residues" evidence="1">
    <location>
        <begin position="164"/>
        <end position="174"/>
    </location>
</feature>
<feature type="region of interest" description="Disordered" evidence="1">
    <location>
        <begin position="1"/>
        <end position="45"/>
    </location>
</feature>
<reference evidence="2" key="1">
    <citation type="submission" date="2016-03" db="EMBL/GenBank/DDBJ databases">
        <title>Mechanisms controlling the formation of the plant cell surface in tip-growing cells are functionally conserved among land plants.</title>
        <authorList>
            <person name="Honkanen S."/>
            <person name="Jones V.A."/>
            <person name="Morieri G."/>
            <person name="Champion C."/>
            <person name="Hetherington A.J."/>
            <person name="Kelly S."/>
            <person name="Saint-Marcoux D."/>
            <person name="Proust H."/>
            <person name="Prescott H."/>
            <person name="Dolan L."/>
        </authorList>
    </citation>
    <scope>NUCLEOTIDE SEQUENCE [LARGE SCALE GENOMIC DNA]</scope>
    <source>
        <tissue evidence="2">Whole gametophyte</tissue>
    </source>
</reference>
<name>A0A176WLH7_MARPO</name>
<evidence type="ECO:0000313" key="3">
    <source>
        <dbReference type="Proteomes" id="UP000077202"/>
    </source>
</evidence>
<organism evidence="2 3">
    <name type="scientific">Marchantia polymorpha subsp. ruderalis</name>
    <dbReference type="NCBI Taxonomy" id="1480154"/>
    <lineage>
        <taxon>Eukaryota</taxon>
        <taxon>Viridiplantae</taxon>
        <taxon>Streptophyta</taxon>
        <taxon>Embryophyta</taxon>
        <taxon>Marchantiophyta</taxon>
        <taxon>Marchantiopsida</taxon>
        <taxon>Marchantiidae</taxon>
        <taxon>Marchantiales</taxon>
        <taxon>Marchantiaceae</taxon>
        <taxon>Marchantia</taxon>
    </lineage>
</organism>
<evidence type="ECO:0000313" key="2">
    <source>
        <dbReference type="EMBL" id="OAE33235.1"/>
    </source>
</evidence>
<evidence type="ECO:0000256" key="1">
    <source>
        <dbReference type="SAM" id="MobiDB-lite"/>
    </source>
</evidence>
<sequence>MELGAPGDDQGVAAREEPASERLSTIETSTDLPAPNAHVPSGEHVGQRDIAAAAKVPTLEVCVTSELVLTEAAPSAQAPSAQGPSGQELFKVHSEEAPSALRPSAHIPTAEGRDAVTRVPSAEEATELPSAELNLEDLAVSTRVGSPTPLEMLAGQGAMAAAEEAMRPSARESPRISAAKEILEIKDDTTPEEEV</sequence>
<dbReference type="AlphaFoldDB" id="A0A176WLH7"/>
<gene>
    <name evidence="2" type="ORF">AXG93_3105s1430</name>
</gene>
<protein>
    <submittedName>
        <fullName evidence="2">Uncharacterized protein</fullName>
    </submittedName>
</protein>
<feature type="region of interest" description="Disordered" evidence="1">
    <location>
        <begin position="73"/>
        <end position="102"/>
    </location>
</feature>
<keyword evidence="3" id="KW-1185">Reference proteome</keyword>
<feature type="compositionally biased region" description="Low complexity" evidence="1">
    <location>
        <begin position="73"/>
        <end position="87"/>
    </location>
</feature>
<feature type="compositionally biased region" description="Polar residues" evidence="1">
    <location>
        <begin position="22"/>
        <end position="31"/>
    </location>
</feature>
<dbReference type="EMBL" id="LVLJ01000678">
    <property type="protein sequence ID" value="OAE33235.1"/>
    <property type="molecule type" value="Genomic_DNA"/>
</dbReference>
<feature type="region of interest" description="Disordered" evidence="1">
    <location>
        <begin position="163"/>
        <end position="195"/>
    </location>
</feature>